<dbReference type="SUPFAM" id="SSF52172">
    <property type="entry name" value="CheY-like"/>
    <property type="match status" value="1"/>
</dbReference>
<protein>
    <recommendedName>
        <fullName evidence="3">Response regulatory domain-containing protein</fullName>
    </recommendedName>
</protein>
<feature type="modified residue" description="4-aspartylphosphate" evidence="2">
    <location>
        <position position="56"/>
    </location>
</feature>
<dbReference type="InterPro" id="IPR011006">
    <property type="entry name" value="CheY-like_superfamily"/>
</dbReference>
<keyword evidence="1 2" id="KW-0597">Phosphoprotein</keyword>
<evidence type="ECO:0000259" key="3">
    <source>
        <dbReference type="PROSITE" id="PS50110"/>
    </source>
</evidence>
<reference evidence="4 5" key="1">
    <citation type="journal article" date="2016" name="Nat. Commun.">
        <title>Thousands of microbial genomes shed light on interconnected biogeochemical processes in an aquifer system.</title>
        <authorList>
            <person name="Anantharaman K."/>
            <person name="Brown C.T."/>
            <person name="Hug L.A."/>
            <person name="Sharon I."/>
            <person name="Castelle C.J."/>
            <person name="Probst A.J."/>
            <person name="Thomas B.C."/>
            <person name="Singh A."/>
            <person name="Wilkins M.J."/>
            <person name="Karaoz U."/>
            <person name="Brodie E.L."/>
            <person name="Williams K.H."/>
            <person name="Hubbard S.S."/>
            <person name="Banfield J.F."/>
        </authorList>
    </citation>
    <scope>NUCLEOTIDE SEQUENCE [LARGE SCALE GENOMIC DNA]</scope>
</reference>
<dbReference type="Proteomes" id="UP000178040">
    <property type="component" value="Unassembled WGS sequence"/>
</dbReference>
<gene>
    <name evidence="4" type="ORF">A3B40_04760</name>
</gene>
<evidence type="ECO:0000256" key="1">
    <source>
        <dbReference type="ARBA" id="ARBA00022553"/>
    </source>
</evidence>
<feature type="domain" description="Response regulatory" evidence="3">
    <location>
        <begin position="8"/>
        <end position="121"/>
    </location>
</feature>
<evidence type="ECO:0000313" key="4">
    <source>
        <dbReference type="EMBL" id="OGK44158.1"/>
    </source>
</evidence>
<dbReference type="InterPro" id="IPR001789">
    <property type="entry name" value="Sig_transdc_resp-reg_receiver"/>
</dbReference>
<dbReference type="PROSITE" id="PS50110">
    <property type="entry name" value="RESPONSE_REGULATORY"/>
    <property type="match status" value="1"/>
</dbReference>
<comment type="caution">
    <text evidence="4">The sequence shown here is derived from an EMBL/GenBank/DDBJ whole genome shotgun (WGS) entry which is preliminary data.</text>
</comment>
<dbReference type="SMART" id="SM00448">
    <property type="entry name" value="REC"/>
    <property type="match status" value="1"/>
</dbReference>
<evidence type="ECO:0000256" key="2">
    <source>
        <dbReference type="PROSITE-ProRule" id="PRU00169"/>
    </source>
</evidence>
<evidence type="ECO:0000313" key="5">
    <source>
        <dbReference type="Proteomes" id="UP000178040"/>
    </source>
</evidence>
<dbReference type="Gene3D" id="3.40.50.2300">
    <property type="match status" value="1"/>
</dbReference>
<organism evidence="4 5">
    <name type="scientific">Candidatus Roizmanbacteria bacterium RIFCSPLOWO2_01_FULL_37_16</name>
    <dbReference type="NCBI Taxonomy" id="1802058"/>
    <lineage>
        <taxon>Bacteria</taxon>
        <taxon>Candidatus Roizmaniibacteriota</taxon>
    </lineage>
</organism>
<dbReference type="EMBL" id="MGAI01000034">
    <property type="protein sequence ID" value="OGK44158.1"/>
    <property type="molecule type" value="Genomic_DNA"/>
</dbReference>
<dbReference type="PANTHER" id="PTHR44591">
    <property type="entry name" value="STRESS RESPONSE REGULATOR PROTEIN 1"/>
    <property type="match status" value="1"/>
</dbReference>
<sequence>MEEKSQKKVLIIEDDQSLAAAYRIKLSPHFATQNAITGNEGIKYANDWQPDLIVLDLFLPGLSGQEVLKRLKKDHKTKKIPILVLTNLEGQCEQMLAVGASDCMIKTEMSMDQILKKIRDSLDID</sequence>
<proteinExistence type="predicted"/>
<dbReference type="GO" id="GO:0000160">
    <property type="term" value="P:phosphorelay signal transduction system"/>
    <property type="evidence" value="ECO:0007669"/>
    <property type="project" value="InterPro"/>
</dbReference>
<name>A0A1F7ILC0_9BACT</name>
<dbReference type="AlphaFoldDB" id="A0A1F7ILC0"/>
<dbReference type="PANTHER" id="PTHR44591:SF3">
    <property type="entry name" value="RESPONSE REGULATORY DOMAIN-CONTAINING PROTEIN"/>
    <property type="match status" value="1"/>
</dbReference>
<dbReference type="InterPro" id="IPR050595">
    <property type="entry name" value="Bact_response_regulator"/>
</dbReference>
<dbReference type="Pfam" id="PF00072">
    <property type="entry name" value="Response_reg"/>
    <property type="match status" value="1"/>
</dbReference>
<accession>A0A1F7ILC0</accession>